<keyword evidence="3" id="KW-1185">Reference proteome</keyword>
<gene>
    <name evidence="2" type="ORF">SAMN04487992_10923</name>
</gene>
<feature type="transmembrane region" description="Helical" evidence="1">
    <location>
        <begin position="236"/>
        <end position="254"/>
    </location>
</feature>
<proteinExistence type="predicted"/>
<feature type="transmembrane region" description="Helical" evidence="1">
    <location>
        <begin position="266"/>
        <end position="285"/>
    </location>
</feature>
<feature type="transmembrane region" description="Helical" evidence="1">
    <location>
        <begin position="43"/>
        <end position="61"/>
    </location>
</feature>
<feature type="transmembrane region" description="Helical" evidence="1">
    <location>
        <begin position="204"/>
        <end position="224"/>
    </location>
</feature>
<accession>A0A1G7JCR4</accession>
<dbReference type="AlphaFoldDB" id="A0A1G7JCR4"/>
<organism evidence="2 3">
    <name type="scientific">Cellulophaga baltica</name>
    <dbReference type="NCBI Taxonomy" id="76594"/>
    <lineage>
        <taxon>Bacteria</taxon>
        <taxon>Pseudomonadati</taxon>
        <taxon>Bacteroidota</taxon>
        <taxon>Flavobacteriia</taxon>
        <taxon>Flavobacteriales</taxon>
        <taxon>Flavobacteriaceae</taxon>
        <taxon>Cellulophaga</taxon>
    </lineage>
</organism>
<name>A0A1G7JCR4_9FLAO</name>
<evidence type="ECO:0000313" key="2">
    <source>
        <dbReference type="EMBL" id="SDF22720.1"/>
    </source>
</evidence>
<keyword evidence="1" id="KW-1133">Transmembrane helix</keyword>
<reference evidence="3" key="1">
    <citation type="submission" date="2016-10" db="EMBL/GenBank/DDBJ databases">
        <authorList>
            <person name="Varghese N."/>
            <person name="Submissions S."/>
        </authorList>
    </citation>
    <scope>NUCLEOTIDE SEQUENCE [LARGE SCALE GENOMIC DNA]</scope>
    <source>
        <strain evidence="3">DSM 24729</strain>
    </source>
</reference>
<dbReference type="EMBL" id="FNBD01000009">
    <property type="protein sequence ID" value="SDF22720.1"/>
    <property type="molecule type" value="Genomic_DNA"/>
</dbReference>
<evidence type="ECO:0000313" key="3">
    <source>
        <dbReference type="Proteomes" id="UP000182114"/>
    </source>
</evidence>
<dbReference type="Proteomes" id="UP000182114">
    <property type="component" value="Unassembled WGS sequence"/>
</dbReference>
<keyword evidence="1" id="KW-0472">Membrane</keyword>
<feature type="transmembrane region" description="Helical" evidence="1">
    <location>
        <begin position="155"/>
        <end position="184"/>
    </location>
</feature>
<keyword evidence="1" id="KW-0812">Transmembrane</keyword>
<evidence type="ECO:0000256" key="1">
    <source>
        <dbReference type="SAM" id="Phobius"/>
    </source>
</evidence>
<feature type="transmembrane region" description="Helical" evidence="1">
    <location>
        <begin position="81"/>
        <end position="103"/>
    </location>
</feature>
<sequence length="457" mass="53931">MYLKRLFIFRKVSIFQQTTTPMNNDYRSPSFKRWLDKLQQESWQLELIISGFAIYALILAYEPLKVASLTAKEMNLDFFHTMWEAVTIIWGILIFNLILHVIIRGLWIGAVGLRYVSGDIDYNALKYSKQFTTYLKKNVGSFDKYIGQLEKYCSVLFAISFLSIFYTLSLFIFILILAAVAYLIFENPYLSGIMWVEMGFSVGLTIFILLSIIVFIDFIGQGIFKKNKWIAKIYFPIYWLFSYLTLSFLYRPIIYNFLDNKFGKRIVFLLLPLYIITSFLFNIDFKHSNYLSNKPTSLENYASSYNYEDLMLDNKDFIKTASIPSKIIKENYLKVFILFKKNIEDQIFEKNEALKPKFDQRGISFSNIKIQTKNHLNELDYLSTFKELYYIQIDSLRFSSDYIITTDKHKRLGFETYLNIRDLKEGKHILRILAPPADSTQVANDTLVTIPFWHFKY</sequence>
<protein>
    <submittedName>
        <fullName evidence="2">Uncharacterized protein</fullName>
    </submittedName>
</protein>